<dbReference type="PANTHER" id="PTHR42754">
    <property type="entry name" value="ENDOGLUCANASE"/>
    <property type="match status" value="1"/>
</dbReference>
<evidence type="ECO:0000313" key="9">
    <source>
        <dbReference type="Proteomes" id="UP000309788"/>
    </source>
</evidence>
<evidence type="ECO:0000259" key="6">
    <source>
        <dbReference type="Pfam" id="PF18962"/>
    </source>
</evidence>
<dbReference type="InterPro" id="IPR021720">
    <property type="entry name" value="Malectin_dom"/>
</dbReference>
<keyword evidence="3" id="KW-0732">Signal</keyword>
<reference evidence="8 9" key="1">
    <citation type="submission" date="2019-05" db="EMBL/GenBank/DDBJ databases">
        <authorList>
            <person name="Qu J.-H."/>
        </authorList>
    </citation>
    <scope>NUCLEOTIDE SEQUENCE [LARGE SCALE GENOMIC DNA]</scope>
    <source>
        <strain evidence="8 9">Z12</strain>
    </source>
</reference>
<feature type="domain" description="Secretion system C-terminal sorting" evidence="6">
    <location>
        <begin position="934"/>
        <end position="1009"/>
    </location>
</feature>
<feature type="domain" description="Carbohydrate-binding module family 96" evidence="7">
    <location>
        <begin position="741"/>
        <end position="903"/>
    </location>
</feature>
<dbReference type="Pfam" id="PF11721">
    <property type="entry name" value="Malectin"/>
    <property type="match status" value="1"/>
</dbReference>
<dbReference type="PANTHER" id="PTHR42754:SF1">
    <property type="entry name" value="LIPOPROTEIN"/>
    <property type="match status" value="1"/>
</dbReference>
<dbReference type="NCBIfam" id="TIGR04183">
    <property type="entry name" value="Por_Secre_tail"/>
    <property type="match status" value="1"/>
</dbReference>
<dbReference type="Pfam" id="PF18962">
    <property type="entry name" value="Por_Secre_tail"/>
    <property type="match status" value="1"/>
</dbReference>
<dbReference type="InterPro" id="IPR026444">
    <property type="entry name" value="Secre_tail"/>
</dbReference>
<sequence length="1012" mass="109369">MKSTLLPFICRTKNASGTLFLKPGTLPFRYEFNLDFYVPYARPLLLLVLLFYSANLFAQPVISWDKTYGGNEDDVLEKLELTTDGGYILGGTSKSGISGEKSQAGKGSADYWIVKISADGTKEWDQTYGGSGYDQLIAIHQTSDGGYILGGRSDSDAGGDKSSDDRSVTEGGKGDYWIVKISSDGTKQWDKTIGGTGSDFLTSVKQTPDKGYILAGFSQSGKGADKSQDALETSFPHDNWIVKLSENGDKEWDKTFGTKYYDYIVSLEITADGGYFVAGNSNATGSAFQWYLARFAADGSMQWEKFIPTNGLGGLTVGQTTSDGGYILGVTTELPNQDYVVVKLDASANLVWNKSYSGKYFETENSIENLVSITQTKDGGYIIGGYSNGDAGNEKSQNSKGVDDYWIVKIAEDGTKQWDKTIGGLYIDYFSGLVQTSDGGYLLGGSSESWAGADKTEGYRGGSDFWIVKLAPETENQFLVFSSGLLNVTLENGTTTASQSVNLAASADSTAVTFTKSENSDWLTIPSASLGKLTFGMDATGLAPGKYTATVTAAAAGYISATLTVKLTVKPANTGTTVRINAGGGAYTTADGKVFEADKYNGGLDRTNTIGNFDILKTEDDELYRSERSAQSFSYNIPVTNGEYVVVLHFAEIYFGAPGGVPKGLRQRLFNIDFEGVNRADEYNIIAYAGGPMTAVEEEYTNITVSDGILNIDFLNAGANQPSVAAIEVIPSSEYVNRIVLPALADVHVRDGEFANQNFGASGLLEVKSGSEDVTRNTYLQFSVRGLLEKDALISAKLRIYGYNAENTGKTNVSAYGIDNNEWTESGITWENAPVGGFIPLSYADVNDEAKYYELDVTEHVRAQFGSGRIVSILLKNPTDRNRKLYFHSKENPSGNAPQLVILTTAPYFAETRINQEITSPAAFPKSENGKSTVYPNPVKKQFTLKLSDKHEGAVSLQLISRLGRAYDLALPQQKSAKTEVDLSGLSLNKGLYLLKVRSAAATEVLKVLVTE</sequence>
<evidence type="ECO:0000313" key="8">
    <source>
        <dbReference type="EMBL" id="TLU96598.1"/>
    </source>
</evidence>
<feature type="compositionally biased region" description="Basic and acidic residues" evidence="4">
    <location>
        <begin position="153"/>
        <end position="168"/>
    </location>
</feature>
<accession>A0A5R9KK47</accession>
<gene>
    <name evidence="8" type="ORF">FEM55_05595</name>
</gene>
<dbReference type="GO" id="GO:0005576">
    <property type="term" value="C:extracellular region"/>
    <property type="evidence" value="ECO:0007669"/>
    <property type="project" value="UniProtKB-SubCell"/>
</dbReference>
<evidence type="ECO:0000259" key="5">
    <source>
        <dbReference type="Pfam" id="PF11721"/>
    </source>
</evidence>
<name>A0A5R9KK47_9BACT</name>
<evidence type="ECO:0000259" key="7">
    <source>
        <dbReference type="Pfam" id="PF24517"/>
    </source>
</evidence>
<comment type="caution">
    <text evidence="8">The sequence shown here is derived from an EMBL/GenBank/DDBJ whole genome shotgun (WGS) entry which is preliminary data.</text>
</comment>
<dbReference type="InterPro" id="IPR055372">
    <property type="entry name" value="CBM96"/>
</dbReference>
<dbReference type="EMBL" id="VCEI01000011">
    <property type="protein sequence ID" value="TLU96598.1"/>
    <property type="molecule type" value="Genomic_DNA"/>
</dbReference>
<dbReference type="Proteomes" id="UP000309788">
    <property type="component" value="Unassembled WGS sequence"/>
</dbReference>
<dbReference type="SUPFAM" id="SSF49785">
    <property type="entry name" value="Galactose-binding domain-like"/>
    <property type="match status" value="1"/>
</dbReference>
<comment type="subcellular location">
    <subcellularLocation>
        <location evidence="1">Secreted</location>
    </subcellularLocation>
</comment>
<protein>
    <submittedName>
        <fullName evidence="8">DNRLRE domain-containing protein</fullName>
    </submittedName>
</protein>
<dbReference type="InterPro" id="IPR008979">
    <property type="entry name" value="Galactose-bd-like_sf"/>
</dbReference>
<keyword evidence="9" id="KW-1185">Reference proteome</keyword>
<dbReference type="OrthoDB" id="1523346at2"/>
<feature type="domain" description="Malectin" evidence="5">
    <location>
        <begin position="577"/>
        <end position="722"/>
    </location>
</feature>
<proteinExistence type="predicted"/>
<dbReference type="AlphaFoldDB" id="A0A5R9KK47"/>
<dbReference type="RefSeq" id="WP_138280292.1">
    <property type="nucleotide sequence ID" value="NZ_BMGE01000001.1"/>
</dbReference>
<dbReference type="Pfam" id="PF24517">
    <property type="entry name" value="CBM96"/>
    <property type="match status" value="1"/>
</dbReference>
<dbReference type="Gene3D" id="2.60.120.430">
    <property type="entry name" value="Galactose-binding lectin"/>
    <property type="match status" value="1"/>
</dbReference>
<organism evidence="8 9">
    <name type="scientific">Dyadobacter sediminis</name>
    <dbReference type="NCBI Taxonomy" id="1493691"/>
    <lineage>
        <taxon>Bacteria</taxon>
        <taxon>Pseudomonadati</taxon>
        <taxon>Bacteroidota</taxon>
        <taxon>Cytophagia</taxon>
        <taxon>Cytophagales</taxon>
        <taxon>Spirosomataceae</taxon>
        <taxon>Dyadobacter</taxon>
    </lineage>
</organism>
<evidence type="ECO:0000256" key="4">
    <source>
        <dbReference type="SAM" id="MobiDB-lite"/>
    </source>
</evidence>
<evidence type="ECO:0000256" key="2">
    <source>
        <dbReference type="ARBA" id="ARBA00022525"/>
    </source>
</evidence>
<evidence type="ECO:0000256" key="1">
    <source>
        <dbReference type="ARBA" id="ARBA00004613"/>
    </source>
</evidence>
<evidence type="ECO:0000256" key="3">
    <source>
        <dbReference type="ARBA" id="ARBA00022729"/>
    </source>
</evidence>
<dbReference type="NCBIfam" id="NF033679">
    <property type="entry name" value="DNRLRE_dom"/>
    <property type="match status" value="1"/>
</dbReference>
<keyword evidence="2" id="KW-0964">Secreted</keyword>
<feature type="region of interest" description="Disordered" evidence="4">
    <location>
        <begin position="149"/>
        <end position="169"/>
    </location>
</feature>